<dbReference type="InterPro" id="IPR012341">
    <property type="entry name" value="6hp_glycosidase-like_sf"/>
</dbReference>
<evidence type="ECO:0000256" key="1">
    <source>
        <dbReference type="ARBA" id="ARBA00010833"/>
    </source>
</evidence>
<sequence>MKLFQVNDNLDYAEDEHVKKNTFIGKEPADGELPAFEENADKLPRPIWENHESVIDCYYKAWKLAFGNLRKAKKEAGFVSDFIDTAFNGYLFMWDSAFIVMFGKYGRRVFDFHKTLDNFYSHQHKDGYICREICEEQAGEQWTRDDPCSTGPNVLPWAEWEYYLLTGDKERIARVFDPLLAYHKWLQLNRSWPNGGYWSCGNACGMDNQPRQEEGYNPWSSHGFMTWIDSCAQMWLSGKTLIEMGKLLGRQEETAWLEDESAMLEKLINDKMWDEKTAFYYDRRRNGNLSGVKTVGAYWTLLAGLVPNERADAFVAHLDNEKEFKRPNRIPSLSADDPHYNAQDGGYWLGGVWAPTNYMVLRGLTKYGYHTLAYEIARDYLKNVVEVYEKTGTLWENYSPEYAAQGAAKADFVGWTGLAPINILFEYVFGIQTDMQEKKIVWRVNCKEKHGIENYPFGDYTVSLMCDARMSECEEPQVTVRSDEPVTVEIIWKEGKKTVRWAK</sequence>
<accession>A0A9D2CZW5</accession>
<dbReference type="AlphaFoldDB" id="A0A9D2CZW5"/>
<dbReference type="GO" id="GO:0004573">
    <property type="term" value="F:Glc3Man9GlcNAc2 oligosaccharide glucosidase activity"/>
    <property type="evidence" value="ECO:0007669"/>
    <property type="project" value="InterPro"/>
</dbReference>
<reference evidence="5" key="1">
    <citation type="journal article" date="2021" name="PeerJ">
        <title>Extensive microbial diversity within the chicken gut microbiome revealed by metagenomics and culture.</title>
        <authorList>
            <person name="Gilroy R."/>
            <person name="Ravi A."/>
            <person name="Getino M."/>
            <person name="Pursley I."/>
            <person name="Horton D.L."/>
            <person name="Alikhan N.F."/>
            <person name="Baker D."/>
            <person name="Gharbi K."/>
            <person name="Hall N."/>
            <person name="Watson M."/>
            <person name="Adriaenssens E.M."/>
            <person name="Foster-Nyarko E."/>
            <person name="Jarju S."/>
            <person name="Secka A."/>
            <person name="Antonio M."/>
            <person name="Oren A."/>
            <person name="Chaudhuri R.R."/>
            <person name="La Ragione R."/>
            <person name="Hildebrand F."/>
            <person name="Pallen M.J."/>
        </authorList>
    </citation>
    <scope>NUCLEOTIDE SEQUENCE</scope>
    <source>
        <strain evidence="5">CHK187-5294</strain>
    </source>
</reference>
<dbReference type="Pfam" id="PF22422">
    <property type="entry name" value="MGH1-like_GH"/>
    <property type="match status" value="1"/>
</dbReference>
<evidence type="ECO:0000256" key="2">
    <source>
        <dbReference type="ARBA" id="ARBA00022801"/>
    </source>
</evidence>
<name>A0A9D2CZW5_9FIRM</name>
<dbReference type="Gene3D" id="1.50.10.10">
    <property type="match status" value="1"/>
</dbReference>
<protein>
    <recommendedName>
        <fullName evidence="4">Mannosylglycerate hydrolase MGH1-like glycoside hydrolase domain-containing protein</fullName>
    </recommendedName>
</protein>
<evidence type="ECO:0000259" key="4">
    <source>
        <dbReference type="Pfam" id="PF22422"/>
    </source>
</evidence>
<evidence type="ECO:0000256" key="3">
    <source>
        <dbReference type="ARBA" id="ARBA00023295"/>
    </source>
</evidence>
<keyword evidence="2" id="KW-0378">Hydrolase</keyword>
<dbReference type="InterPro" id="IPR054491">
    <property type="entry name" value="MGH1-like_GH"/>
</dbReference>
<gene>
    <name evidence="5" type="ORF">H9727_06665</name>
</gene>
<dbReference type="PANTHER" id="PTHR10412:SF11">
    <property type="entry name" value="MANNOSYL-OLIGOSACCHARIDE GLUCOSIDASE"/>
    <property type="match status" value="1"/>
</dbReference>
<comment type="caution">
    <text evidence="5">The sequence shown here is derived from an EMBL/GenBank/DDBJ whole genome shotgun (WGS) entry which is preliminary data.</text>
</comment>
<dbReference type="SUPFAM" id="SSF48208">
    <property type="entry name" value="Six-hairpin glycosidases"/>
    <property type="match status" value="1"/>
</dbReference>
<evidence type="ECO:0000313" key="5">
    <source>
        <dbReference type="EMBL" id="HIZ03950.1"/>
    </source>
</evidence>
<dbReference type="Proteomes" id="UP000824132">
    <property type="component" value="Unassembled WGS sequence"/>
</dbReference>
<proteinExistence type="inferred from homology"/>
<keyword evidence="3" id="KW-0326">Glycosidase</keyword>
<reference evidence="5" key="2">
    <citation type="submission" date="2021-04" db="EMBL/GenBank/DDBJ databases">
        <authorList>
            <person name="Gilroy R."/>
        </authorList>
    </citation>
    <scope>NUCLEOTIDE SEQUENCE</scope>
    <source>
        <strain evidence="5">CHK187-5294</strain>
    </source>
</reference>
<dbReference type="EMBL" id="DXCL01000041">
    <property type="protein sequence ID" value="HIZ03950.1"/>
    <property type="molecule type" value="Genomic_DNA"/>
</dbReference>
<organism evidence="5 6">
    <name type="scientific">Candidatus Borkfalkia avistercoris</name>
    <dbReference type="NCBI Taxonomy" id="2838504"/>
    <lineage>
        <taxon>Bacteria</taxon>
        <taxon>Bacillati</taxon>
        <taxon>Bacillota</taxon>
        <taxon>Clostridia</taxon>
        <taxon>Christensenellales</taxon>
        <taxon>Christensenellaceae</taxon>
        <taxon>Candidatus Borkfalkia</taxon>
    </lineage>
</organism>
<dbReference type="GO" id="GO:0009311">
    <property type="term" value="P:oligosaccharide metabolic process"/>
    <property type="evidence" value="ECO:0007669"/>
    <property type="project" value="InterPro"/>
</dbReference>
<dbReference type="InterPro" id="IPR004888">
    <property type="entry name" value="Glycoside_hydrolase_63"/>
</dbReference>
<feature type="domain" description="Mannosylglycerate hydrolase MGH1-like glycoside hydrolase" evidence="4">
    <location>
        <begin position="92"/>
        <end position="404"/>
    </location>
</feature>
<evidence type="ECO:0000313" key="6">
    <source>
        <dbReference type="Proteomes" id="UP000824132"/>
    </source>
</evidence>
<dbReference type="GO" id="GO:0006487">
    <property type="term" value="P:protein N-linked glycosylation"/>
    <property type="evidence" value="ECO:0007669"/>
    <property type="project" value="TreeGrafter"/>
</dbReference>
<dbReference type="InterPro" id="IPR008928">
    <property type="entry name" value="6-hairpin_glycosidase_sf"/>
</dbReference>
<dbReference type="PANTHER" id="PTHR10412">
    <property type="entry name" value="MANNOSYL-OLIGOSACCHARIDE GLUCOSIDASE"/>
    <property type="match status" value="1"/>
</dbReference>
<comment type="similarity">
    <text evidence="1">Belongs to the glycosyl hydrolase 63 family.</text>
</comment>